<sequence>MEQPNGAYAPFAYATAPNSALYRRIMHTFVRAKERFTVHLRPEDIRSALEDDGGISVTDAAVAAALDSLAAPTWGNLVAFPDSSRVTAIEDFYRRRMLYQLSHAGEAAERALRQFDDSLGARGALQAVALEDIAILLRSLVSLGKPGEQPIDEARIHQDLRSLRDRFTELADNAVLFMGSVQRSIDLQAADLDAFLAYKDSLIGYLERFIADLVTRGAQISALLRRFSSHDVQRLCTIAARREAQDAAPGLISAGASLEAPPVPERTDASVPDPLADLTVMWLRRWEGLTDWFVATPARESEAKLLRARARSAIPALLAVVATLHDRHSGRSDRSADFLTLASWFSALPDDEARHRLWRGAFGLAPARHLSTNPETEEAWEHARVGPSTQWAESPGMQISSQLRRTGTYERRGRQNRVTDRTGAKALLADRAREQSEQTAAARRRILTDGPVRLSTFAVLDRQSFHLFLALLGDGLAALRPDLDHAEIYTSDGGLRLTITRLPGAPPMRLETVDGALSGPDHLVDIGLVGLAAV</sequence>
<dbReference type="AlphaFoldDB" id="A0A4Q5N0Y0"/>
<name>A0A4Q5N0Y0_9MICO</name>
<accession>A0A4Q5N0Y0</accession>
<dbReference type="InterPro" id="IPR013493">
    <property type="entry name" value="CHP02677"/>
</dbReference>
<protein>
    <submittedName>
        <fullName evidence="1">TIGR02677 family protein</fullName>
    </submittedName>
</protein>
<dbReference type="OrthoDB" id="5508807at2"/>
<dbReference type="Pfam" id="PF09660">
    <property type="entry name" value="DUF2397"/>
    <property type="match status" value="1"/>
</dbReference>
<reference evidence="1 2" key="1">
    <citation type="submission" date="2019-01" db="EMBL/GenBank/DDBJ databases">
        <title>Novel species of Cellulomonas.</title>
        <authorList>
            <person name="Liu Q."/>
            <person name="Xin Y.-H."/>
        </authorList>
    </citation>
    <scope>NUCLEOTIDE SEQUENCE [LARGE SCALE GENOMIC DNA]</scope>
    <source>
        <strain evidence="1 2">HLT2-17</strain>
    </source>
</reference>
<evidence type="ECO:0000313" key="2">
    <source>
        <dbReference type="Proteomes" id="UP000293764"/>
    </source>
</evidence>
<gene>
    <name evidence="1" type="ORF">EUA98_11330</name>
</gene>
<organism evidence="1 2">
    <name type="scientific">Pengzhenrongella frigida</name>
    <dbReference type="NCBI Taxonomy" id="1259133"/>
    <lineage>
        <taxon>Bacteria</taxon>
        <taxon>Bacillati</taxon>
        <taxon>Actinomycetota</taxon>
        <taxon>Actinomycetes</taxon>
        <taxon>Micrococcales</taxon>
        <taxon>Pengzhenrongella</taxon>
    </lineage>
</organism>
<proteinExistence type="predicted"/>
<comment type="caution">
    <text evidence="1">The sequence shown here is derived from an EMBL/GenBank/DDBJ whole genome shotgun (WGS) entry which is preliminary data.</text>
</comment>
<dbReference type="EMBL" id="SDWW01000025">
    <property type="protein sequence ID" value="RYV50893.1"/>
    <property type="molecule type" value="Genomic_DNA"/>
</dbReference>
<keyword evidence="2" id="KW-1185">Reference proteome</keyword>
<dbReference type="NCBIfam" id="TIGR02677">
    <property type="entry name" value="TIGR02677 family protein"/>
    <property type="match status" value="1"/>
</dbReference>
<evidence type="ECO:0000313" key="1">
    <source>
        <dbReference type="EMBL" id="RYV50893.1"/>
    </source>
</evidence>
<dbReference type="Proteomes" id="UP000293764">
    <property type="component" value="Unassembled WGS sequence"/>
</dbReference>